<organism evidence="2 3">
    <name type="scientific">Chiloscyllium punctatum</name>
    <name type="common">Brownbanded bambooshark</name>
    <name type="synonym">Hemiscyllium punctatum</name>
    <dbReference type="NCBI Taxonomy" id="137246"/>
    <lineage>
        <taxon>Eukaryota</taxon>
        <taxon>Metazoa</taxon>
        <taxon>Chordata</taxon>
        <taxon>Craniata</taxon>
        <taxon>Vertebrata</taxon>
        <taxon>Chondrichthyes</taxon>
        <taxon>Elasmobranchii</taxon>
        <taxon>Galeomorphii</taxon>
        <taxon>Galeoidea</taxon>
        <taxon>Orectolobiformes</taxon>
        <taxon>Hemiscylliidae</taxon>
        <taxon>Chiloscyllium</taxon>
    </lineage>
</organism>
<accession>A0A401TUG4</accession>
<proteinExistence type="predicted"/>
<gene>
    <name evidence="2" type="ORF">chiPu_0030317</name>
</gene>
<dbReference type="Proteomes" id="UP000287033">
    <property type="component" value="Unassembled WGS sequence"/>
</dbReference>
<protein>
    <submittedName>
        <fullName evidence="2">Uncharacterized protein</fullName>
    </submittedName>
</protein>
<comment type="caution">
    <text evidence="2">The sequence shown here is derived from an EMBL/GenBank/DDBJ whole genome shotgun (WGS) entry which is preliminary data.</text>
</comment>
<name>A0A401TUG4_CHIPU</name>
<feature type="compositionally biased region" description="Basic and acidic residues" evidence="1">
    <location>
        <begin position="35"/>
        <end position="47"/>
    </location>
</feature>
<sequence length="98" mass="11438">AVRPVDAEVRDQDHDGHLHQIGKVVDRLRHRRRQDRPIDQSGPRHDDDDTDQHQPPVDEQEGHIGQQAAPEDLLGPRSEQSLEWHEDQNRQQKLVQSR</sequence>
<evidence type="ECO:0000313" key="3">
    <source>
        <dbReference type="Proteomes" id="UP000287033"/>
    </source>
</evidence>
<keyword evidence="3" id="KW-1185">Reference proteome</keyword>
<dbReference type="AlphaFoldDB" id="A0A401TUG4"/>
<feature type="compositionally biased region" description="Basic and acidic residues" evidence="1">
    <location>
        <begin position="1"/>
        <end position="18"/>
    </location>
</feature>
<feature type="non-terminal residue" evidence="2">
    <location>
        <position position="1"/>
    </location>
</feature>
<reference evidence="2 3" key="1">
    <citation type="journal article" date="2018" name="Nat. Ecol. Evol.">
        <title>Shark genomes provide insights into elasmobranch evolution and the origin of vertebrates.</title>
        <authorList>
            <person name="Hara Y"/>
            <person name="Yamaguchi K"/>
            <person name="Onimaru K"/>
            <person name="Kadota M"/>
            <person name="Koyanagi M"/>
            <person name="Keeley SD"/>
            <person name="Tatsumi K"/>
            <person name="Tanaka K"/>
            <person name="Motone F"/>
            <person name="Kageyama Y"/>
            <person name="Nozu R"/>
            <person name="Adachi N"/>
            <person name="Nishimura O"/>
            <person name="Nakagawa R"/>
            <person name="Tanegashima C"/>
            <person name="Kiyatake I"/>
            <person name="Matsumoto R"/>
            <person name="Murakumo K"/>
            <person name="Nishida K"/>
            <person name="Terakita A"/>
            <person name="Kuratani S"/>
            <person name="Sato K"/>
            <person name="Hyodo S Kuraku.S."/>
        </authorList>
    </citation>
    <scope>NUCLEOTIDE SEQUENCE [LARGE SCALE GENOMIC DNA]</scope>
</reference>
<feature type="region of interest" description="Disordered" evidence="1">
    <location>
        <begin position="1"/>
        <end position="98"/>
    </location>
</feature>
<feature type="compositionally biased region" description="Basic and acidic residues" evidence="1">
    <location>
        <begin position="80"/>
        <end position="90"/>
    </location>
</feature>
<evidence type="ECO:0000313" key="2">
    <source>
        <dbReference type="EMBL" id="GCC46267.1"/>
    </source>
</evidence>
<evidence type="ECO:0000256" key="1">
    <source>
        <dbReference type="SAM" id="MobiDB-lite"/>
    </source>
</evidence>
<dbReference type="EMBL" id="BEZZ01180035">
    <property type="protein sequence ID" value="GCC46267.1"/>
    <property type="molecule type" value="Genomic_DNA"/>
</dbReference>